<evidence type="ECO:0000256" key="11">
    <source>
        <dbReference type="ARBA" id="ARBA00023136"/>
    </source>
</evidence>
<protein>
    <recommendedName>
        <fullName evidence="16">TraB/GumN family protein</fullName>
    </recommendedName>
</protein>
<keyword evidence="10" id="KW-0482">Metalloprotease</keyword>
<dbReference type="AlphaFoldDB" id="A0A1G4G480"/>
<evidence type="ECO:0000256" key="4">
    <source>
        <dbReference type="ARBA" id="ARBA00022670"/>
    </source>
</evidence>
<keyword evidence="12" id="KW-0325">Glycoprotein</keyword>
<name>A0A1G4G480_9BACT</name>
<comment type="cofactor">
    <cofactor evidence="2">
        <name>Co(2+)</name>
        <dbReference type="ChEBI" id="CHEBI:48828"/>
    </cofactor>
</comment>
<keyword evidence="8" id="KW-0378">Hydrolase</keyword>
<keyword evidence="5" id="KW-0812">Transmembrane</keyword>
<evidence type="ECO:0000256" key="10">
    <source>
        <dbReference type="ARBA" id="ARBA00023049"/>
    </source>
</evidence>
<accession>A0A1G4G480</accession>
<dbReference type="GO" id="GO:0046872">
    <property type="term" value="F:metal ion binding"/>
    <property type="evidence" value="ECO:0007669"/>
    <property type="project" value="UniProtKB-KW"/>
</dbReference>
<reference evidence="14 15" key="1">
    <citation type="submission" date="2016-08" db="EMBL/GenBank/DDBJ databases">
        <authorList>
            <person name="Seilhamer J.J."/>
        </authorList>
    </citation>
    <scope>NUCLEOTIDE SEQUENCE [LARGE SCALE GENOMIC DNA]</scope>
    <source>
        <strain evidence="14">ING2-E5A</strain>
    </source>
</reference>
<evidence type="ECO:0000256" key="8">
    <source>
        <dbReference type="ARBA" id="ARBA00022801"/>
    </source>
</evidence>
<comment type="subcellular location">
    <subcellularLocation>
        <location evidence="3">Membrane</location>
        <topology evidence="3">Single-pass type I membrane protein</topology>
    </subcellularLocation>
</comment>
<dbReference type="PROSITE" id="PS51257">
    <property type="entry name" value="PROKAR_LIPOPROTEIN"/>
    <property type="match status" value="1"/>
</dbReference>
<keyword evidence="6" id="KW-0479">Metal-binding</keyword>
<comment type="cofactor">
    <cofactor evidence="1">
        <name>Mn(2+)</name>
        <dbReference type="ChEBI" id="CHEBI:29035"/>
    </cofactor>
</comment>
<dbReference type="EMBL" id="LT608328">
    <property type="protein sequence ID" value="SCM55676.1"/>
    <property type="molecule type" value="Genomic_DNA"/>
</dbReference>
<keyword evidence="7 13" id="KW-0732">Signal</keyword>
<dbReference type="GO" id="GO:0004222">
    <property type="term" value="F:metalloendopeptidase activity"/>
    <property type="evidence" value="ECO:0007669"/>
    <property type="project" value="TreeGrafter"/>
</dbReference>
<dbReference type="GO" id="GO:0016020">
    <property type="term" value="C:membrane"/>
    <property type="evidence" value="ECO:0007669"/>
    <property type="project" value="UniProtKB-SubCell"/>
</dbReference>
<organism evidence="14 15">
    <name type="scientific">Petrimonas mucosa</name>
    <dbReference type="NCBI Taxonomy" id="1642646"/>
    <lineage>
        <taxon>Bacteria</taxon>
        <taxon>Pseudomonadati</taxon>
        <taxon>Bacteroidota</taxon>
        <taxon>Bacteroidia</taxon>
        <taxon>Bacteroidales</taxon>
        <taxon>Dysgonomonadaceae</taxon>
        <taxon>Petrimonas</taxon>
    </lineage>
</organism>
<dbReference type="KEGG" id="pmuc:ING2E5A_0509"/>
<sequence>MKIRNIAGCLLLLLALAACATTKNKTSSLLWRISGNGLESPSYLFGTHHLIPLSILDSIPGLHEAFDKTEQTVGELDMSRMNEMQAVIMGAAIMPDGYDYRSLTSESDFRLIDKMLKEYTGMGLEQLDRMKPAMLKNLIIVTLYHKYYPTLSEEISIDQYFQEEAARRSRPVRSLETAEEQAHLLLESQSIERQVELLVCLVHHPEMLKAEIDRLQSAYMAQDLHALNTIYEEELPDDPCPSTPEEKRAINQDRNERWLSLLPDMMQEKPSFIAVGCLHLVGKEGLIEGLRKLGYRVDPVK</sequence>
<feature type="chain" id="PRO_5009603764" description="TraB/GumN family protein" evidence="13">
    <location>
        <begin position="21"/>
        <end position="301"/>
    </location>
</feature>
<dbReference type="InterPro" id="IPR002816">
    <property type="entry name" value="TraB/PrgY/GumN_fam"/>
</dbReference>
<dbReference type="GO" id="GO:0030178">
    <property type="term" value="P:negative regulation of Wnt signaling pathway"/>
    <property type="evidence" value="ECO:0007669"/>
    <property type="project" value="InterPro"/>
</dbReference>
<keyword evidence="15" id="KW-1185">Reference proteome</keyword>
<keyword evidence="11" id="KW-0472">Membrane</keyword>
<dbReference type="STRING" id="1642646.ING2E5A_0509"/>
<proteinExistence type="predicted"/>
<keyword evidence="4" id="KW-0645">Protease</keyword>
<evidence type="ECO:0000256" key="6">
    <source>
        <dbReference type="ARBA" id="ARBA00022723"/>
    </source>
</evidence>
<evidence type="ECO:0000256" key="2">
    <source>
        <dbReference type="ARBA" id="ARBA00001941"/>
    </source>
</evidence>
<evidence type="ECO:0000313" key="15">
    <source>
        <dbReference type="Proteomes" id="UP000178485"/>
    </source>
</evidence>
<evidence type="ECO:0008006" key="16">
    <source>
        <dbReference type="Google" id="ProtNLM"/>
    </source>
</evidence>
<dbReference type="CDD" id="cd14789">
    <property type="entry name" value="Tiki"/>
    <property type="match status" value="1"/>
</dbReference>
<gene>
    <name evidence="14" type="ORF">ING2E5A_0509</name>
</gene>
<feature type="signal peptide" evidence="13">
    <location>
        <begin position="1"/>
        <end position="20"/>
    </location>
</feature>
<keyword evidence="9" id="KW-1133">Transmembrane helix</keyword>
<evidence type="ECO:0000256" key="13">
    <source>
        <dbReference type="SAM" id="SignalP"/>
    </source>
</evidence>
<dbReference type="InterPro" id="IPR040230">
    <property type="entry name" value="TIKI1/2-like"/>
</dbReference>
<dbReference type="RefSeq" id="WP_083373148.1">
    <property type="nucleotide sequence ID" value="NZ_JBASDY010000261.1"/>
</dbReference>
<dbReference type="GO" id="GO:0006508">
    <property type="term" value="P:proteolysis"/>
    <property type="evidence" value="ECO:0007669"/>
    <property type="project" value="UniProtKB-KW"/>
</dbReference>
<evidence type="ECO:0000256" key="1">
    <source>
        <dbReference type="ARBA" id="ARBA00001936"/>
    </source>
</evidence>
<dbReference type="Pfam" id="PF01963">
    <property type="entry name" value="TraB_PrgY_gumN"/>
    <property type="match status" value="1"/>
</dbReference>
<dbReference type="PANTHER" id="PTHR31120">
    <property type="entry name" value="METALLOPROTEASE TIKI"/>
    <property type="match status" value="1"/>
</dbReference>
<evidence type="ECO:0000256" key="9">
    <source>
        <dbReference type="ARBA" id="ARBA00022989"/>
    </source>
</evidence>
<evidence type="ECO:0000256" key="7">
    <source>
        <dbReference type="ARBA" id="ARBA00022729"/>
    </source>
</evidence>
<dbReference type="PANTHER" id="PTHR31120:SF6">
    <property type="entry name" value="METALLOPROTEASE TIKI HOMOLOG"/>
    <property type="match status" value="1"/>
</dbReference>
<dbReference type="Proteomes" id="UP000178485">
    <property type="component" value="Chromosome i"/>
</dbReference>
<evidence type="ECO:0000256" key="5">
    <source>
        <dbReference type="ARBA" id="ARBA00022692"/>
    </source>
</evidence>
<evidence type="ECO:0000256" key="12">
    <source>
        <dbReference type="ARBA" id="ARBA00023180"/>
    </source>
</evidence>
<evidence type="ECO:0000256" key="3">
    <source>
        <dbReference type="ARBA" id="ARBA00004479"/>
    </source>
</evidence>
<evidence type="ECO:0000313" key="14">
    <source>
        <dbReference type="EMBL" id="SCM55676.1"/>
    </source>
</evidence>